<feature type="compositionally biased region" description="Basic residues" evidence="1">
    <location>
        <begin position="63"/>
        <end position="72"/>
    </location>
</feature>
<accession>A0A016VY98</accession>
<evidence type="ECO:0000313" key="2">
    <source>
        <dbReference type="EMBL" id="EYC31992.1"/>
    </source>
</evidence>
<reference evidence="3" key="1">
    <citation type="journal article" date="2015" name="Nat. Genet.">
        <title>The genome and transcriptome of the zoonotic hookworm Ancylostoma ceylanicum identify infection-specific gene families.</title>
        <authorList>
            <person name="Schwarz E.M."/>
            <person name="Hu Y."/>
            <person name="Antoshechkin I."/>
            <person name="Miller M.M."/>
            <person name="Sternberg P.W."/>
            <person name="Aroian R.V."/>
        </authorList>
    </citation>
    <scope>NUCLEOTIDE SEQUENCE</scope>
    <source>
        <strain evidence="3">HY135</strain>
    </source>
</reference>
<organism evidence="2 3">
    <name type="scientific">Ancylostoma ceylanicum</name>
    <dbReference type="NCBI Taxonomy" id="53326"/>
    <lineage>
        <taxon>Eukaryota</taxon>
        <taxon>Metazoa</taxon>
        <taxon>Ecdysozoa</taxon>
        <taxon>Nematoda</taxon>
        <taxon>Chromadorea</taxon>
        <taxon>Rhabditida</taxon>
        <taxon>Rhabditina</taxon>
        <taxon>Rhabditomorpha</taxon>
        <taxon>Strongyloidea</taxon>
        <taxon>Ancylostomatidae</taxon>
        <taxon>Ancylostomatinae</taxon>
        <taxon>Ancylostoma</taxon>
    </lineage>
</organism>
<gene>
    <name evidence="2" type="primary">Acey_s0003.g1342</name>
    <name evidence="2" type="synonym">Acey-C39E9.12</name>
    <name evidence="2" type="ORF">Y032_0003g1342</name>
</gene>
<comment type="caution">
    <text evidence="2">The sequence shown here is derived from an EMBL/GenBank/DDBJ whole genome shotgun (WGS) entry which is preliminary data.</text>
</comment>
<feature type="region of interest" description="Disordered" evidence="1">
    <location>
        <begin position="53"/>
        <end position="74"/>
    </location>
</feature>
<dbReference type="AlphaFoldDB" id="A0A016VY98"/>
<feature type="compositionally biased region" description="Basic and acidic residues" evidence="1">
    <location>
        <begin position="53"/>
        <end position="62"/>
    </location>
</feature>
<protein>
    <submittedName>
        <fullName evidence="2">Uncharacterized protein</fullName>
    </submittedName>
</protein>
<proteinExistence type="predicted"/>
<evidence type="ECO:0000313" key="3">
    <source>
        <dbReference type="Proteomes" id="UP000024635"/>
    </source>
</evidence>
<dbReference type="Proteomes" id="UP000024635">
    <property type="component" value="Unassembled WGS sequence"/>
</dbReference>
<keyword evidence="3" id="KW-1185">Reference proteome</keyword>
<dbReference type="EMBL" id="JARK01001339">
    <property type="protein sequence ID" value="EYC31992.1"/>
    <property type="molecule type" value="Genomic_DNA"/>
</dbReference>
<sequence length="168" mass="18921">MKVYTRYVFDVSKAKTSVTEKSFNFGKVEDFRPEQNKGASATVTTSFSLKASKTRDERDVKSRTKTTSRQRQGKSFLGLTMPVDNPKLNILATPKGMAPAQTRQKVVYTPRRGALGAFVDTTKLSDREFELAVANGLIKGRSRTSSRVEINRKSRRDDILDVKRKLNI</sequence>
<dbReference type="OrthoDB" id="5810714at2759"/>
<name>A0A016VY98_9BILA</name>
<evidence type="ECO:0000256" key="1">
    <source>
        <dbReference type="SAM" id="MobiDB-lite"/>
    </source>
</evidence>